<evidence type="ECO:0008006" key="6">
    <source>
        <dbReference type="Google" id="ProtNLM"/>
    </source>
</evidence>
<accession>A0A4V3BCK9</accession>
<dbReference type="Proteomes" id="UP000294562">
    <property type="component" value="Unassembled WGS sequence"/>
</dbReference>
<sequence length="224" mass="24724">MNATADLPDDIDALKAIIRAQQEHNAVQAAVIDRKQTCILQLEKLVADYKRAMFGARSDKAFPEQYKLALEDIEAVQEAVHAEVEADDRQISGKPRPHKTNRGSLPKHLPRTEEIIAPESVTCACGHERHIIGEDVSKRLDIVPEPFRVIVTRRPRYACRPCENGIVQAPAPAHLNPGGIPTEATLTAIAQGRKQSDIDALLPWNSKGLIGGPGYEHHRIENHA</sequence>
<dbReference type="OrthoDB" id="9800877at2"/>
<dbReference type="InterPro" id="IPR024474">
    <property type="entry name" value="Znf_dom_IS66"/>
</dbReference>
<dbReference type="PANTHER" id="PTHR33678">
    <property type="entry name" value="BLL1576 PROTEIN"/>
    <property type="match status" value="1"/>
</dbReference>
<evidence type="ECO:0000259" key="2">
    <source>
        <dbReference type="Pfam" id="PF13005"/>
    </source>
</evidence>
<feature type="domain" description="Transposase IS66 zinc-finger binding" evidence="2">
    <location>
        <begin position="122"/>
        <end position="163"/>
    </location>
</feature>
<feature type="domain" description="Transposase TnpC homeodomain" evidence="3">
    <location>
        <begin position="41"/>
        <end position="113"/>
    </location>
</feature>
<name>A0A4V3BCK9_9RHOB</name>
<dbReference type="Pfam" id="PF13007">
    <property type="entry name" value="LZ_Tnp_IS66"/>
    <property type="match status" value="1"/>
</dbReference>
<evidence type="ECO:0000313" key="5">
    <source>
        <dbReference type="Proteomes" id="UP000294562"/>
    </source>
</evidence>
<feature type="region of interest" description="Disordered" evidence="1">
    <location>
        <begin position="84"/>
        <end position="106"/>
    </location>
</feature>
<organism evidence="4 5">
    <name type="scientific">Meridianimarinicoccus aquatilis</name>
    <dbReference type="NCBI Taxonomy" id="2552766"/>
    <lineage>
        <taxon>Bacteria</taxon>
        <taxon>Pseudomonadati</taxon>
        <taxon>Pseudomonadota</taxon>
        <taxon>Alphaproteobacteria</taxon>
        <taxon>Rhodobacterales</taxon>
        <taxon>Paracoccaceae</taxon>
        <taxon>Meridianimarinicoccus</taxon>
    </lineage>
</organism>
<evidence type="ECO:0000313" key="4">
    <source>
        <dbReference type="EMBL" id="TDL91409.1"/>
    </source>
</evidence>
<dbReference type="InterPro" id="IPR052344">
    <property type="entry name" value="Transposase-related"/>
</dbReference>
<evidence type="ECO:0000256" key="1">
    <source>
        <dbReference type="SAM" id="MobiDB-lite"/>
    </source>
</evidence>
<proteinExistence type="predicted"/>
<protein>
    <recommendedName>
        <fullName evidence="6">IS66 family transposase</fullName>
    </recommendedName>
</protein>
<keyword evidence="5" id="KW-1185">Reference proteome</keyword>
<reference evidence="4 5" key="1">
    <citation type="submission" date="2019-03" db="EMBL/GenBank/DDBJ databases">
        <title>Rhodobacteraceae bacterium SM1902, a new member of the family Rhodobacteraceae isolated from Yantai.</title>
        <authorList>
            <person name="Sun Y."/>
        </authorList>
    </citation>
    <scope>NUCLEOTIDE SEQUENCE [LARGE SCALE GENOMIC DNA]</scope>
    <source>
        <strain evidence="4 5">SM1902</strain>
    </source>
</reference>
<dbReference type="AlphaFoldDB" id="A0A4V3BCK9"/>
<evidence type="ECO:0000259" key="3">
    <source>
        <dbReference type="Pfam" id="PF13007"/>
    </source>
</evidence>
<gene>
    <name evidence="4" type="ORF">E2L05_00415</name>
</gene>
<dbReference type="InterPro" id="IPR024463">
    <property type="entry name" value="Transposase_TnpC_homeodom"/>
</dbReference>
<dbReference type="Pfam" id="PF13005">
    <property type="entry name" value="zf-IS66"/>
    <property type="match status" value="1"/>
</dbReference>
<comment type="caution">
    <text evidence="4">The sequence shown here is derived from an EMBL/GenBank/DDBJ whole genome shotgun (WGS) entry which is preliminary data.</text>
</comment>
<dbReference type="PANTHER" id="PTHR33678:SF1">
    <property type="entry name" value="BLL1576 PROTEIN"/>
    <property type="match status" value="1"/>
</dbReference>
<dbReference type="EMBL" id="SMZO01000001">
    <property type="protein sequence ID" value="TDL91409.1"/>
    <property type="molecule type" value="Genomic_DNA"/>
</dbReference>